<dbReference type="InterPro" id="IPR038423">
    <property type="entry name" value="CAD_C_sf"/>
</dbReference>
<evidence type="ECO:0000259" key="2">
    <source>
        <dbReference type="Pfam" id="PF14564"/>
    </source>
</evidence>
<evidence type="ECO:0000313" key="4">
    <source>
        <dbReference type="Proteomes" id="UP000733379"/>
    </source>
</evidence>
<dbReference type="SUPFAM" id="SSF50985">
    <property type="entry name" value="RCC1/BLIP-II"/>
    <property type="match status" value="1"/>
</dbReference>
<protein>
    <recommendedName>
        <fullName evidence="2">Calcium-dependent cell adhesion molecule 1 membrane-binding domain-containing protein</fullName>
    </recommendedName>
</protein>
<reference evidence="3 4" key="1">
    <citation type="submission" date="2021-06" db="EMBL/GenBank/DDBJ databases">
        <title>Actinomycetes sequencing.</title>
        <authorList>
            <person name="Shan Q."/>
        </authorList>
    </citation>
    <scope>NUCLEOTIDE SEQUENCE [LARGE SCALE GENOMIC DNA]</scope>
    <source>
        <strain evidence="3 4">NEAU-G5</strain>
    </source>
</reference>
<dbReference type="Proteomes" id="UP000733379">
    <property type="component" value="Unassembled WGS sequence"/>
</dbReference>
<dbReference type="Pfam" id="PF14564">
    <property type="entry name" value="Membrane_bind"/>
    <property type="match status" value="1"/>
</dbReference>
<dbReference type="Pfam" id="PF13540">
    <property type="entry name" value="RCC1_2"/>
    <property type="match status" value="1"/>
</dbReference>
<dbReference type="Gene3D" id="2.130.10.30">
    <property type="entry name" value="Regulator of chromosome condensation 1/beta-lactamase-inhibitor protein II"/>
    <property type="match status" value="1"/>
</dbReference>
<organism evidence="3 4">
    <name type="scientific">Nocardia albiluteola</name>
    <dbReference type="NCBI Taxonomy" id="2842303"/>
    <lineage>
        <taxon>Bacteria</taxon>
        <taxon>Bacillati</taxon>
        <taxon>Actinomycetota</taxon>
        <taxon>Actinomycetes</taxon>
        <taxon>Mycobacteriales</taxon>
        <taxon>Nocardiaceae</taxon>
        <taxon>Nocardia</taxon>
    </lineage>
</organism>
<keyword evidence="1" id="KW-0677">Repeat</keyword>
<feature type="domain" description="Calcium-dependent cell adhesion molecule 1 membrane-binding" evidence="2">
    <location>
        <begin position="227"/>
        <end position="285"/>
    </location>
</feature>
<accession>A0ABS6B4Y3</accession>
<dbReference type="PANTHER" id="PTHR45622:SF70">
    <property type="entry name" value="SECRETION-REGULATING GUANINE NUCLEOTIDE EXCHANGE FACTOR"/>
    <property type="match status" value="1"/>
</dbReference>
<evidence type="ECO:0000256" key="1">
    <source>
        <dbReference type="ARBA" id="ARBA00022737"/>
    </source>
</evidence>
<dbReference type="InterPro" id="IPR051709">
    <property type="entry name" value="Ub-ligase/GTPase-reg"/>
</dbReference>
<dbReference type="PANTHER" id="PTHR45622">
    <property type="entry name" value="UBIQUITIN-PROTEIN LIGASE E3A-RELATED"/>
    <property type="match status" value="1"/>
</dbReference>
<dbReference type="EMBL" id="JAHKNI010000007">
    <property type="protein sequence ID" value="MBU3064420.1"/>
    <property type="molecule type" value="Genomic_DNA"/>
</dbReference>
<evidence type="ECO:0000313" key="3">
    <source>
        <dbReference type="EMBL" id="MBU3064420.1"/>
    </source>
</evidence>
<keyword evidence="4" id="KW-1185">Reference proteome</keyword>
<name>A0ABS6B4Y3_9NOCA</name>
<dbReference type="InterPro" id="IPR029283">
    <property type="entry name" value="Membrane-bd"/>
</dbReference>
<dbReference type="InterPro" id="IPR009091">
    <property type="entry name" value="RCC1/BLIP-II"/>
</dbReference>
<proteinExistence type="predicted"/>
<comment type="caution">
    <text evidence="3">The sequence shown here is derived from an EMBL/GenBank/DDBJ whole genome shotgun (WGS) entry which is preliminary data.</text>
</comment>
<sequence length="288" mass="29687">MTTDGTLLAAGADTDGQVSTILHDSEGKRITRIAGGRRHVLAVTEDGALLAAGSDVSGSVSGIVKAAEGRTITAVAAGSYFSLALTADGSLLAAGDPESVPEILRAAEGKKIAFIGNGGNYILAVTADGTLLAAGAGPGPNRGQTVAEILAATEGRSVLDAACGIHDIVAVLRESDDCGPLQPRQICASFVKAIDHEDVYALALKVGTEQQLLTSGDPCTAIDTQEIQVTHLIVQRVSPPQDLAVGSAYFTYNQATGAVDIDTDKSQLPAGLVYERSRLNRFVFTWNA</sequence>
<dbReference type="Gene3D" id="2.60.40.1720">
    <property type="entry name" value="Calcium-dependent cell adhesion molecule-1"/>
    <property type="match status" value="1"/>
</dbReference>
<gene>
    <name evidence="3" type="ORF">KO481_23160</name>
</gene>